<dbReference type="Pfam" id="PF04235">
    <property type="entry name" value="DUF418"/>
    <property type="match status" value="1"/>
</dbReference>
<proteinExistence type="predicted"/>
<evidence type="ECO:0000313" key="4">
    <source>
        <dbReference type="Proteomes" id="UP001143307"/>
    </source>
</evidence>
<dbReference type="EMBL" id="SHNP01000002">
    <property type="protein sequence ID" value="MCX2973280.1"/>
    <property type="molecule type" value="Genomic_DNA"/>
</dbReference>
<evidence type="ECO:0000313" key="3">
    <source>
        <dbReference type="EMBL" id="MCX2973280.1"/>
    </source>
</evidence>
<accession>A0ABT3SUG1</accession>
<gene>
    <name evidence="3" type="ORF">EYC87_06725</name>
</gene>
<feature type="transmembrane region" description="Helical" evidence="1">
    <location>
        <begin position="93"/>
        <end position="120"/>
    </location>
</feature>
<evidence type="ECO:0000256" key="1">
    <source>
        <dbReference type="SAM" id="Phobius"/>
    </source>
</evidence>
<sequence>MTTNSSGGRLEFLDVLRGVALFGILTVNVFSFGAESAAWVTAPDRVAWHIKYFFFESKFWSLYSLLFGMGFYLQVSSEGYSMIKSIRRLTALMLIGCLHALLFEGDILMLYAELGLLLLVAYRWPTAMLMSLGVVLLMSFPLGHFFAGDRGDDWPAKDHAEALEWLQSDRVDAVEAVGTLPEVAIYHAQFIPERFWEDWQYPDSGFLVLAHFIFGFCFMRGGWQWLRACSGIQLRRMCLGFWSLGIVLMCVERYLTHRYGYSLFEESVASEGLVLLGDLTYLLATVSLSTAWFLSVWIWVDCGAFRRLRASLATAGRLSLSLYLTQTLVFTSVFYGYGLGYAYQWGPLSVICFAVFVFFLQLLLSAYWSRYFIYGPVEWLWRVFTYFEWEPIRRSPVNR</sequence>
<feature type="transmembrane region" description="Helical" evidence="1">
    <location>
        <begin position="238"/>
        <end position="255"/>
    </location>
</feature>
<dbReference type="InterPro" id="IPR052529">
    <property type="entry name" value="Bact_Transport_Assoc"/>
</dbReference>
<dbReference type="InterPro" id="IPR007349">
    <property type="entry name" value="DUF418"/>
</dbReference>
<comment type="caution">
    <text evidence="3">The sequence shown here is derived from an EMBL/GenBank/DDBJ whole genome shotgun (WGS) entry which is preliminary data.</text>
</comment>
<protein>
    <submittedName>
        <fullName evidence="3">DUF418 domain-containing protein</fullName>
    </submittedName>
</protein>
<feature type="transmembrane region" description="Helical" evidence="1">
    <location>
        <begin position="279"/>
        <end position="300"/>
    </location>
</feature>
<dbReference type="PANTHER" id="PTHR30590:SF2">
    <property type="entry name" value="INNER MEMBRANE PROTEIN"/>
    <property type="match status" value="1"/>
</dbReference>
<reference evidence="3" key="1">
    <citation type="submission" date="2019-02" db="EMBL/GenBank/DDBJ databases">
        <authorList>
            <person name="Li S.-H."/>
        </authorList>
    </citation>
    <scope>NUCLEOTIDE SEQUENCE</scope>
    <source>
        <strain evidence="3">IMCC8485</strain>
    </source>
</reference>
<keyword evidence="4" id="KW-1185">Reference proteome</keyword>
<keyword evidence="1" id="KW-1133">Transmembrane helix</keyword>
<feature type="domain" description="DUF418" evidence="2">
    <location>
        <begin position="269"/>
        <end position="387"/>
    </location>
</feature>
<evidence type="ECO:0000259" key="2">
    <source>
        <dbReference type="Pfam" id="PF04235"/>
    </source>
</evidence>
<feature type="transmembrane region" description="Helical" evidence="1">
    <location>
        <begin position="127"/>
        <end position="147"/>
    </location>
</feature>
<feature type="transmembrane region" description="Helical" evidence="1">
    <location>
        <begin position="20"/>
        <end position="40"/>
    </location>
</feature>
<feature type="transmembrane region" description="Helical" evidence="1">
    <location>
        <begin position="320"/>
        <end position="339"/>
    </location>
</feature>
<dbReference type="RefSeq" id="WP_279252214.1">
    <property type="nucleotide sequence ID" value="NZ_SHNP01000002.1"/>
</dbReference>
<feature type="transmembrane region" description="Helical" evidence="1">
    <location>
        <begin position="345"/>
        <end position="364"/>
    </location>
</feature>
<feature type="transmembrane region" description="Helical" evidence="1">
    <location>
        <begin position="52"/>
        <end position="73"/>
    </location>
</feature>
<feature type="transmembrane region" description="Helical" evidence="1">
    <location>
        <begin position="206"/>
        <end position="226"/>
    </location>
</feature>
<keyword evidence="1" id="KW-0472">Membrane</keyword>
<keyword evidence="1" id="KW-0812">Transmembrane</keyword>
<name>A0ABT3SUG1_9GAMM</name>
<dbReference type="Proteomes" id="UP001143307">
    <property type="component" value="Unassembled WGS sequence"/>
</dbReference>
<organism evidence="3 4">
    <name type="scientific">Candidatus Seongchinamella marina</name>
    <dbReference type="NCBI Taxonomy" id="2518990"/>
    <lineage>
        <taxon>Bacteria</taxon>
        <taxon>Pseudomonadati</taxon>
        <taxon>Pseudomonadota</taxon>
        <taxon>Gammaproteobacteria</taxon>
        <taxon>Cellvibrionales</taxon>
        <taxon>Halieaceae</taxon>
        <taxon>Seongchinamella</taxon>
    </lineage>
</organism>
<dbReference type="PANTHER" id="PTHR30590">
    <property type="entry name" value="INNER MEMBRANE PROTEIN"/>
    <property type="match status" value="1"/>
</dbReference>